<accession>A0AAV7MY06</accession>
<dbReference type="AlphaFoldDB" id="A0AAV7MY06"/>
<gene>
    <name evidence="2" type="ORF">NDU88_005320</name>
</gene>
<comment type="caution">
    <text evidence="2">The sequence shown here is derived from an EMBL/GenBank/DDBJ whole genome shotgun (WGS) entry which is preliminary data.</text>
</comment>
<evidence type="ECO:0000313" key="2">
    <source>
        <dbReference type="EMBL" id="KAJ1107934.1"/>
    </source>
</evidence>
<feature type="region of interest" description="Disordered" evidence="1">
    <location>
        <begin position="84"/>
        <end position="109"/>
    </location>
</feature>
<keyword evidence="3" id="KW-1185">Reference proteome</keyword>
<sequence length="126" mass="13550">MRRAMLRREKGASPCQVTAAGGILGLRVPPGSFQSKVQAAGMCGNVRNSRVLICFFPRGVALVSWFLGFQTCQLFPPVGGLQRDADSPASDRVLRAETRAPRAAARPERAGVRRLWVTAERAGAGE</sequence>
<feature type="compositionally biased region" description="Basic and acidic residues" evidence="1">
    <location>
        <begin position="92"/>
        <end position="109"/>
    </location>
</feature>
<evidence type="ECO:0000313" key="3">
    <source>
        <dbReference type="Proteomes" id="UP001066276"/>
    </source>
</evidence>
<dbReference type="Proteomes" id="UP001066276">
    <property type="component" value="Chromosome 9"/>
</dbReference>
<evidence type="ECO:0000256" key="1">
    <source>
        <dbReference type="SAM" id="MobiDB-lite"/>
    </source>
</evidence>
<protein>
    <submittedName>
        <fullName evidence="2">Uncharacterized protein</fullName>
    </submittedName>
</protein>
<name>A0AAV7MY06_PLEWA</name>
<organism evidence="2 3">
    <name type="scientific">Pleurodeles waltl</name>
    <name type="common">Iberian ribbed newt</name>
    <dbReference type="NCBI Taxonomy" id="8319"/>
    <lineage>
        <taxon>Eukaryota</taxon>
        <taxon>Metazoa</taxon>
        <taxon>Chordata</taxon>
        <taxon>Craniata</taxon>
        <taxon>Vertebrata</taxon>
        <taxon>Euteleostomi</taxon>
        <taxon>Amphibia</taxon>
        <taxon>Batrachia</taxon>
        <taxon>Caudata</taxon>
        <taxon>Salamandroidea</taxon>
        <taxon>Salamandridae</taxon>
        <taxon>Pleurodelinae</taxon>
        <taxon>Pleurodeles</taxon>
    </lineage>
</organism>
<dbReference type="EMBL" id="JANPWB010000013">
    <property type="protein sequence ID" value="KAJ1107934.1"/>
    <property type="molecule type" value="Genomic_DNA"/>
</dbReference>
<proteinExistence type="predicted"/>
<reference evidence="2" key="1">
    <citation type="journal article" date="2022" name="bioRxiv">
        <title>Sequencing and chromosome-scale assembly of the giantPleurodeles waltlgenome.</title>
        <authorList>
            <person name="Brown T."/>
            <person name="Elewa A."/>
            <person name="Iarovenko S."/>
            <person name="Subramanian E."/>
            <person name="Araus A.J."/>
            <person name="Petzold A."/>
            <person name="Susuki M."/>
            <person name="Suzuki K.-i.T."/>
            <person name="Hayashi T."/>
            <person name="Toyoda A."/>
            <person name="Oliveira C."/>
            <person name="Osipova E."/>
            <person name="Leigh N.D."/>
            <person name="Simon A."/>
            <person name="Yun M.H."/>
        </authorList>
    </citation>
    <scope>NUCLEOTIDE SEQUENCE</scope>
    <source>
        <strain evidence="2">20211129_DDA</strain>
        <tissue evidence="2">Liver</tissue>
    </source>
</reference>